<dbReference type="EMBL" id="UYRU01084155">
    <property type="protein sequence ID" value="VDN33720.1"/>
    <property type="molecule type" value="Genomic_DNA"/>
</dbReference>
<organism evidence="2 3">
    <name type="scientific">Dibothriocephalus latus</name>
    <name type="common">Fish tapeworm</name>
    <name type="synonym">Diphyllobothrium latum</name>
    <dbReference type="NCBI Taxonomy" id="60516"/>
    <lineage>
        <taxon>Eukaryota</taxon>
        <taxon>Metazoa</taxon>
        <taxon>Spiralia</taxon>
        <taxon>Lophotrochozoa</taxon>
        <taxon>Platyhelminthes</taxon>
        <taxon>Cestoda</taxon>
        <taxon>Eucestoda</taxon>
        <taxon>Diphyllobothriidea</taxon>
        <taxon>Diphyllobothriidae</taxon>
        <taxon>Dibothriocephalus</taxon>
    </lineage>
</organism>
<dbReference type="Proteomes" id="UP000281553">
    <property type="component" value="Unassembled WGS sequence"/>
</dbReference>
<evidence type="ECO:0000256" key="1">
    <source>
        <dbReference type="SAM" id="MobiDB-lite"/>
    </source>
</evidence>
<feature type="non-terminal residue" evidence="2">
    <location>
        <position position="251"/>
    </location>
</feature>
<evidence type="ECO:0000313" key="2">
    <source>
        <dbReference type="EMBL" id="VDN33720.1"/>
    </source>
</evidence>
<feature type="compositionally biased region" description="Basic residues" evidence="1">
    <location>
        <begin position="55"/>
        <end position="65"/>
    </location>
</feature>
<feature type="region of interest" description="Disordered" evidence="1">
    <location>
        <begin position="49"/>
        <end position="94"/>
    </location>
</feature>
<feature type="compositionally biased region" description="Polar residues" evidence="1">
    <location>
        <begin position="83"/>
        <end position="92"/>
    </location>
</feature>
<keyword evidence="3" id="KW-1185">Reference proteome</keyword>
<sequence>MFCRENLREKLSHWNAFEAAISEGEAFLDHDLADWWHQRQGRPSVVAPPVEERRGRNRKARKRTKMQASIHTTAAATDGAARSTGSRPSSDCPQFGAAEVGAMIAQLETRRQNLESLAIRLATPSRPIITPRAVRERLELAGTPLDRASTLGDLEQTSGVPGEGAAPETSGEKLRRRSRALLARYHEEEERLKLLNVCMRDWDLRWDQQRLCESETAAWLRAKEAEINQLLLSKPVIGAHEDAFSRLAVAF</sequence>
<evidence type="ECO:0000313" key="3">
    <source>
        <dbReference type="Proteomes" id="UP000281553"/>
    </source>
</evidence>
<name>A0A3P7N2E4_DIBLA</name>
<accession>A0A3P7N2E4</accession>
<proteinExistence type="predicted"/>
<dbReference type="AlphaFoldDB" id="A0A3P7N2E4"/>
<protein>
    <submittedName>
        <fullName evidence="2">Uncharacterized protein</fullName>
    </submittedName>
</protein>
<dbReference type="OrthoDB" id="6283823at2759"/>
<reference evidence="2 3" key="1">
    <citation type="submission" date="2018-11" db="EMBL/GenBank/DDBJ databases">
        <authorList>
            <consortium name="Pathogen Informatics"/>
        </authorList>
    </citation>
    <scope>NUCLEOTIDE SEQUENCE [LARGE SCALE GENOMIC DNA]</scope>
</reference>
<gene>
    <name evidence="2" type="ORF">DILT_LOCUS16314</name>
</gene>
<feature type="compositionally biased region" description="Polar residues" evidence="1">
    <location>
        <begin position="66"/>
        <end position="75"/>
    </location>
</feature>
<feature type="region of interest" description="Disordered" evidence="1">
    <location>
        <begin position="145"/>
        <end position="174"/>
    </location>
</feature>